<evidence type="ECO:0000256" key="10">
    <source>
        <dbReference type="PROSITE-ProRule" id="PRU00124"/>
    </source>
</evidence>
<gene>
    <name evidence="16" type="primary">LRP6</name>
    <name evidence="16" type="ORF">AVEN_62022_1</name>
</gene>
<dbReference type="Gene3D" id="2.10.25.10">
    <property type="entry name" value="Laminin"/>
    <property type="match status" value="1"/>
</dbReference>
<feature type="region of interest" description="Disordered" evidence="12">
    <location>
        <begin position="1472"/>
        <end position="1494"/>
    </location>
</feature>
<keyword evidence="13" id="KW-1133">Transmembrane helix</keyword>
<dbReference type="InterPro" id="IPR002172">
    <property type="entry name" value="LDrepeatLR_classA_rpt"/>
</dbReference>
<dbReference type="InterPro" id="IPR036055">
    <property type="entry name" value="LDL_receptor-like_sf"/>
</dbReference>
<comment type="subcellular location">
    <subcellularLocation>
        <location evidence="1">Membrane</location>
        <topology evidence="1">Single-pass membrane protein</topology>
    </subcellularLocation>
</comment>
<dbReference type="GO" id="GO:0016020">
    <property type="term" value="C:membrane"/>
    <property type="evidence" value="ECO:0007669"/>
    <property type="project" value="UniProtKB-SubCell"/>
</dbReference>
<evidence type="ECO:0000259" key="15">
    <source>
        <dbReference type="SMART" id="SM00181"/>
    </source>
</evidence>
<evidence type="ECO:0000256" key="12">
    <source>
        <dbReference type="SAM" id="MobiDB-lite"/>
    </source>
</evidence>
<feature type="domain" description="EGF-like" evidence="15">
    <location>
        <begin position="897"/>
        <end position="941"/>
    </location>
</feature>
<name>A0A4Y2EAA3_ARAVE</name>
<dbReference type="PANTHER" id="PTHR46513:SF41">
    <property type="entry name" value="LOW-DENSITY LIPOPROTEIN RECEPTOR-RELATED PROTEIN"/>
    <property type="match status" value="1"/>
</dbReference>
<reference evidence="16 17" key="1">
    <citation type="journal article" date="2019" name="Sci. Rep.">
        <title>Orb-weaving spider Araneus ventricosus genome elucidates the spidroin gene catalogue.</title>
        <authorList>
            <person name="Kono N."/>
            <person name="Nakamura H."/>
            <person name="Ohtoshi R."/>
            <person name="Moran D.A.P."/>
            <person name="Shinohara A."/>
            <person name="Yoshida Y."/>
            <person name="Fujiwara M."/>
            <person name="Mori M."/>
            <person name="Tomita M."/>
            <person name="Arakawa K."/>
        </authorList>
    </citation>
    <scope>NUCLEOTIDE SEQUENCE [LARGE SCALE GENOMIC DNA]</scope>
</reference>
<evidence type="ECO:0000256" key="8">
    <source>
        <dbReference type="ARBA" id="ARBA00023170"/>
    </source>
</evidence>
<dbReference type="SUPFAM" id="SSF57424">
    <property type="entry name" value="LDL receptor-like module"/>
    <property type="match status" value="3"/>
</dbReference>
<feature type="disulfide bond" evidence="10">
    <location>
        <begin position="1312"/>
        <end position="1327"/>
    </location>
</feature>
<dbReference type="SMART" id="SM00181">
    <property type="entry name" value="EGF"/>
    <property type="match status" value="4"/>
</dbReference>
<dbReference type="InterPro" id="IPR050778">
    <property type="entry name" value="Cueball_EGF_LRP_Nidogen"/>
</dbReference>
<feature type="signal peptide" evidence="14">
    <location>
        <begin position="1"/>
        <end position="19"/>
    </location>
</feature>
<feature type="repeat" description="LDL-receptor class B" evidence="11">
    <location>
        <begin position="418"/>
        <end position="460"/>
    </location>
</feature>
<dbReference type="InterPro" id="IPR000742">
    <property type="entry name" value="EGF"/>
</dbReference>
<keyword evidence="2" id="KW-0245">EGF-like domain</keyword>
<feature type="repeat" description="LDL-receptor class B" evidence="11">
    <location>
        <begin position="807"/>
        <end position="849"/>
    </location>
</feature>
<dbReference type="SMART" id="SM00192">
    <property type="entry name" value="LDLa"/>
    <property type="match status" value="3"/>
</dbReference>
<evidence type="ECO:0000256" key="1">
    <source>
        <dbReference type="ARBA" id="ARBA00004167"/>
    </source>
</evidence>
<dbReference type="SUPFAM" id="SSF57196">
    <property type="entry name" value="EGF/Laminin"/>
    <property type="match status" value="4"/>
</dbReference>
<accession>A0A4Y2EAA3</accession>
<organism evidence="16 17">
    <name type="scientific">Araneus ventricosus</name>
    <name type="common">Orbweaver spider</name>
    <name type="synonym">Epeira ventricosa</name>
    <dbReference type="NCBI Taxonomy" id="182803"/>
    <lineage>
        <taxon>Eukaryota</taxon>
        <taxon>Metazoa</taxon>
        <taxon>Ecdysozoa</taxon>
        <taxon>Arthropoda</taxon>
        <taxon>Chelicerata</taxon>
        <taxon>Arachnida</taxon>
        <taxon>Araneae</taxon>
        <taxon>Araneomorphae</taxon>
        <taxon>Entelegynae</taxon>
        <taxon>Araneoidea</taxon>
        <taxon>Araneidae</taxon>
        <taxon>Araneus</taxon>
    </lineage>
</organism>
<dbReference type="CDD" id="cd00112">
    <property type="entry name" value="LDLa"/>
    <property type="match status" value="3"/>
</dbReference>
<dbReference type="PROSITE" id="PS50068">
    <property type="entry name" value="LDLRA_2"/>
    <property type="match status" value="3"/>
</dbReference>
<feature type="repeat" description="LDL-receptor class B" evidence="11">
    <location>
        <begin position="678"/>
        <end position="720"/>
    </location>
</feature>
<keyword evidence="7 10" id="KW-1015">Disulfide bond</keyword>
<dbReference type="FunFam" id="2.120.10.30:FF:000001">
    <property type="entry name" value="Low-density lipoprotein receptor-related protein 6"/>
    <property type="match status" value="2"/>
</dbReference>
<dbReference type="SUPFAM" id="SSF63825">
    <property type="entry name" value="YWTD domain"/>
    <property type="match status" value="4"/>
</dbReference>
<feature type="repeat" description="LDL-receptor class B" evidence="11">
    <location>
        <begin position="64"/>
        <end position="107"/>
    </location>
</feature>
<dbReference type="InterPro" id="IPR011042">
    <property type="entry name" value="6-blade_b-propeller_TolB-like"/>
</dbReference>
<feature type="chain" id="PRO_5021232865" evidence="14">
    <location>
        <begin position="20"/>
        <end position="1599"/>
    </location>
</feature>
<dbReference type="GO" id="GO:0006897">
    <property type="term" value="P:endocytosis"/>
    <property type="evidence" value="ECO:0007669"/>
    <property type="project" value="UniProtKB-KW"/>
</dbReference>
<evidence type="ECO:0000256" key="5">
    <source>
        <dbReference type="ARBA" id="ARBA00022737"/>
    </source>
</evidence>
<dbReference type="PRINTS" id="PR00261">
    <property type="entry name" value="LDLRECEPTOR"/>
</dbReference>
<keyword evidence="3" id="KW-0254">Endocytosis</keyword>
<dbReference type="Gene3D" id="4.10.400.10">
    <property type="entry name" value="Low-density Lipoprotein Receptor"/>
    <property type="match status" value="3"/>
</dbReference>
<feature type="repeat" description="LDL-receptor class B" evidence="11">
    <location>
        <begin position="721"/>
        <end position="763"/>
    </location>
</feature>
<keyword evidence="17" id="KW-1185">Reference proteome</keyword>
<feature type="repeat" description="LDL-receptor class B" evidence="11">
    <location>
        <begin position="988"/>
        <end position="1032"/>
    </location>
</feature>
<feature type="repeat" description="LDL-receptor class B" evidence="11">
    <location>
        <begin position="1120"/>
        <end position="1162"/>
    </location>
</feature>
<dbReference type="SMART" id="SM00135">
    <property type="entry name" value="LY"/>
    <property type="match status" value="20"/>
</dbReference>
<feature type="repeat" description="LDL-receptor class B" evidence="11">
    <location>
        <begin position="108"/>
        <end position="150"/>
    </location>
</feature>
<proteinExistence type="predicted"/>
<dbReference type="PANTHER" id="PTHR46513">
    <property type="entry name" value="VITELLOGENIN RECEPTOR-LIKE PROTEIN-RELATED-RELATED"/>
    <property type="match status" value="1"/>
</dbReference>
<feature type="domain" description="EGF-like" evidence="15">
    <location>
        <begin position="288"/>
        <end position="327"/>
    </location>
</feature>
<dbReference type="FunFam" id="2.120.10.30:FF:000241">
    <property type="entry name" value="Low-density lipoprotein receptor-related protein 6"/>
    <property type="match status" value="2"/>
</dbReference>
<evidence type="ECO:0000256" key="11">
    <source>
        <dbReference type="PROSITE-ProRule" id="PRU00461"/>
    </source>
</evidence>
<keyword evidence="8 16" id="KW-0675">Receptor</keyword>
<comment type="caution">
    <text evidence="10">Lacks conserved residue(s) required for the propagation of feature annotation.</text>
</comment>
<keyword evidence="6 13" id="KW-0472">Membrane</keyword>
<evidence type="ECO:0000256" key="6">
    <source>
        <dbReference type="ARBA" id="ARBA00023136"/>
    </source>
</evidence>
<dbReference type="InterPro" id="IPR023415">
    <property type="entry name" value="LDLR_class-A_CS"/>
</dbReference>
<protein>
    <submittedName>
        <fullName evidence="16">Low-density lipoprotein receptor-related protein 6</fullName>
    </submittedName>
</protein>
<keyword evidence="13" id="KW-0812">Transmembrane</keyword>
<dbReference type="EMBL" id="BGPR01000552">
    <property type="protein sequence ID" value="GBM26060.1"/>
    <property type="molecule type" value="Genomic_DNA"/>
</dbReference>
<feature type="repeat" description="LDL-receptor class B" evidence="11">
    <location>
        <begin position="461"/>
        <end position="504"/>
    </location>
</feature>
<feature type="repeat" description="LDL-receptor class B" evidence="11">
    <location>
        <begin position="375"/>
        <end position="417"/>
    </location>
</feature>
<feature type="disulfide bond" evidence="10">
    <location>
        <begin position="1293"/>
        <end position="1305"/>
    </location>
</feature>
<feature type="repeat" description="LDL-receptor class B" evidence="11">
    <location>
        <begin position="764"/>
        <end position="806"/>
    </location>
</feature>
<evidence type="ECO:0000256" key="7">
    <source>
        <dbReference type="ARBA" id="ARBA00023157"/>
    </source>
</evidence>
<keyword evidence="4 14" id="KW-0732">Signal</keyword>
<dbReference type="Pfam" id="PF00058">
    <property type="entry name" value="Ldl_recept_b"/>
    <property type="match status" value="12"/>
</dbReference>
<evidence type="ECO:0000256" key="14">
    <source>
        <dbReference type="SAM" id="SignalP"/>
    </source>
</evidence>
<dbReference type="Pfam" id="PF00057">
    <property type="entry name" value="Ldl_recept_a"/>
    <property type="match status" value="2"/>
</dbReference>
<sequence>MGPLHFLLLLSLLIISINCLTQLLFSNRKDIRLIDAEPRRRNSSRILIKDLEDVNFVDFYFEEQLIFWADVGLEEIRSMHINDPKTNKSIITTGLISPDGLAVDWMGKKLYWSDSETNRIEVSNLDGTYRKVLFWRDLDQPRSIALVPTDGWMFWTDWGETPKIEKASMDGNQTTRTAIVISDISWPNGIAVDYDTKRLYWTDAKKKCITSVDFNGNNRQLITKDEIPHPFALTLHRDMLFWTDWSTKAVHGCNKLSGCVKRSTIGGYFTPMGIQVYHKERQPTGPTPCNKSNGNCSHLCLLSANEPFYSCACPTGVRLKPDSFNCENGPQELLLLVRRTDIRRISLDTPDFTDVVLELENIKHAIAVDYDPVMKQIYWTDDETRAIRRAQLNGSGQENLVTTEIHHPDGIAVDWVARNLYWTDTGTDRIEVARLNGTSRKILIAEGLLEPRAIVLDPPKGYMYWTDWGDNPKIEKAALDGSQRIVLISTGLGWPNGLSIDYQERKLYWGDAKTDKIEVANLDGTDRRELVSDHLPHIFGFSLLGNYIYWTDWQRRSIERVDKVTGVIRDVIIDQLPDLMGLKAINVNAVHGTNPCSINNGNCSHLCLNRPGNNFTCACPIGLELTSDNVTCIVPEAFLIFSRKENIRRISLESYRGDTIPIQGVQEVTALDYDISDDRIYWTDVSTKTISRAYINGSSVESVIMFGLNYPEGMAVDWIAQNLYWADLGLNRIEVARLNGQHRRVILYHNMDDPRSLALDPAEGYLYWTDWGTNGRIERAALDGSFRKILIGKLGRPNSLTIDYVEQRLYWIDLDTKRIESSDLSGNQRMPLLGSSLHEPYSLTQYADYIYWADWSTHKIERAHKISGENRTIIQENLDSVMDIQVYHTSRQSGWNPCAVTNGGCSHLCLALPVSVQQKAYTHHCECPTHYILSSDNKGCLYPRNFMLFSQRGSISRFLVDSLDSPEVNLPIHGLKNIKAIDYDPVDRFVYWIDGKAKTIKKSHVDGSKVSAVVPNPSDGIHPYDIAVDPYSRVVFWSCSLHNTINVTTIRGSPIGSVIGDEDDKPRFIALHPTKGLLFWINMMHPPLIERANMDGHMRRILFSTNLERPTSLTVDVVDNYLYWGDSVLKKIERSSLSGTDRKVLLTDTLLHPVSLTILGKHMYWIDLDQQIIEMADKDTGALRQRVQRRIPVLINLLAVNYVDPDHYLNHPCAVKNGGCSHLCLVQENNKKRCSCPLHLVLSSDSSTCIDIPVCPADKFRCLSGVTCLPDKWRCDGRADCDDMSDEMNCDVCKPQQFRCHNGDCIDSSLKCDGISQCKDESDELCCQKDKFLCTNSHKCISTFLLCDSKDDCLDGSDESPPACPAAPHEMPVNVLSKQNLVLIASVVSALTIIILLFCVAIKTNLFKRKDATKDEDIRDEMLPTKPYNGTVSSINGSNHRGVAVSSFQSSSCAMSGISMSVPPSASSVYDRNHLTGASSSSSSRTYPLETLNPPPSPVTVRSQCIQGHCSFGPLGSYKHYRSRNKPPPPTPCSTDVCDDSEACSSYYYGSGLELGYDSDPFIPPPPTPRSPYLSDENYELLRCCPCPPPPSPVPLTNL</sequence>
<evidence type="ECO:0000256" key="2">
    <source>
        <dbReference type="ARBA" id="ARBA00022536"/>
    </source>
</evidence>
<dbReference type="InterPro" id="IPR000033">
    <property type="entry name" value="LDLR_classB_rpt"/>
</dbReference>
<feature type="transmembrane region" description="Helical" evidence="13">
    <location>
        <begin position="1381"/>
        <end position="1402"/>
    </location>
</feature>
<comment type="caution">
    <text evidence="16">The sequence shown here is derived from an EMBL/GenBank/DDBJ whole genome shotgun (WGS) entry which is preliminary data.</text>
</comment>
<feature type="domain" description="EGF-like" evidence="15">
    <location>
        <begin position="1212"/>
        <end position="1250"/>
    </location>
</feature>
<evidence type="ECO:0000313" key="16">
    <source>
        <dbReference type="EMBL" id="GBM26060.1"/>
    </source>
</evidence>
<dbReference type="Proteomes" id="UP000499080">
    <property type="component" value="Unassembled WGS sequence"/>
</dbReference>
<dbReference type="OrthoDB" id="72419at2759"/>
<dbReference type="PROSITE" id="PS51120">
    <property type="entry name" value="LDLRB"/>
    <property type="match status" value="15"/>
</dbReference>
<feature type="repeat" description="LDL-receptor class B" evidence="11">
    <location>
        <begin position="151"/>
        <end position="196"/>
    </location>
</feature>
<feature type="repeat" description="LDL-receptor class B" evidence="11">
    <location>
        <begin position="197"/>
        <end position="239"/>
    </location>
</feature>
<keyword evidence="16" id="KW-0449">Lipoprotein</keyword>
<evidence type="ECO:0000256" key="3">
    <source>
        <dbReference type="ARBA" id="ARBA00022583"/>
    </source>
</evidence>
<feature type="repeat" description="LDL-receptor class B" evidence="11">
    <location>
        <begin position="1076"/>
        <end position="1119"/>
    </location>
</feature>
<dbReference type="Pfam" id="PF14670">
    <property type="entry name" value="FXa_inhibition"/>
    <property type="match status" value="3"/>
</dbReference>
<dbReference type="Gene3D" id="2.120.10.30">
    <property type="entry name" value="TolB, C-terminal domain"/>
    <property type="match status" value="4"/>
</dbReference>
<evidence type="ECO:0000256" key="4">
    <source>
        <dbReference type="ARBA" id="ARBA00022729"/>
    </source>
</evidence>
<keyword evidence="9" id="KW-0325">Glycoprotein</keyword>
<evidence type="ECO:0000256" key="13">
    <source>
        <dbReference type="SAM" id="Phobius"/>
    </source>
</evidence>
<keyword evidence="5" id="KW-0677">Repeat</keyword>
<feature type="disulfide bond" evidence="10">
    <location>
        <begin position="1300"/>
        <end position="1318"/>
    </location>
</feature>
<feature type="domain" description="EGF-like" evidence="15">
    <location>
        <begin position="595"/>
        <end position="633"/>
    </location>
</feature>
<feature type="disulfide bond" evidence="10">
    <location>
        <begin position="1275"/>
        <end position="1290"/>
    </location>
</feature>
<evidence type="ECO:0000256" key="9">
    <source>
        <dbReference type="ARBA" id="ARBA00023180"/>
    </source>
</evidence>
<dbReference type="PROSITE" id="PS01209">
    <property type="entry name" value="LDLRA_1"/>
    <property type="match status" value="2"/>
</dbReference>
<feature type="repeat" description="LDL-receptor class B" evidence="11">
    <location>
        <begin position="505"/>
        <end position="547"/>
    </location>
</feature>
<evidence type="ECO:0000313" key="17">
    <source>
        <dbReference type="Proteomes" id="UP000499080"/>
    </source>
</evidence>